<comment type="caution">
    <text evidence="1">The sequence shown here is derived from an EMBL/GenBank/DDBJ whole genome shotgun (WGS) entry which is preliminary data.</text>
</comment>
<evidence type="ECO:0000313" key="2">
    <source>
        <dbReference type="Proteomes" id="UP000717328"/>
    </source>
</evidence>
<protein>
    <submittedName>
        <fullName evidence="1">Uncharacterized protein</fullName>
    </submittedName>
</protein>
<reference evidence="1" key="2">
    <citation type="submission" date="2021-10" db="EMBL/GenBank/DDBJ databases">
        <title>Phylogenomics reveals ancestral predisposition of the termite-cultivated fungus Termitomyces towards a domesticated lifestyle.</title>
        <authorList>
            <person name="Auxier B."/>
            <person name="Grum-Grzhimaylo A."/>
            <person name="Cardenas M.E."/>
            <person name="Lodge J.D."/>
            <person name="Laessoe T."/>
            <person name="Pedersen O."/>
            <person name="Smith M.E."/>
            <person name="Kuyper T.W."/>
            <person name="Franco-Molano E.A."/>
            <person name="Baroni T.J."/>
            <person name="Aanen D.K."/>
        </authorList>
    </citation>
    <scope>NUCLEOTIDE SEQUENCE</scope>
    <source>
        <strain evidence="1">D49</strain>
    </source>
</reference>
<gene>
    <name evidence="1" type="ORF">H0H81_010345</name>
</gene>
<dbReference type="EMBL" id="JABCKI010000323">
    <property type="protein sequence ID" value="KAG5650975.1"/>
    <property type="molecule type" value="Genomic_DNA"/>
</dbReference>
<reference evidence="1" key="1">
    <citation type="submission" date="2021-02" db="EMBL/GenBank/DDBJ databases">
        <authorList>
            <person name="Nieuwenhuis M."/>
            <person name="Van De Peppel L.J.J."/>
        </authorList>
    </citation>
    <scope>NUCLEOTIDE SEQUENCE</scope>
    <source>
        <strain evidence="1">D49</strain>
    </source>
</reference>
<proteinExistence type="predicted"/>
<evidence type="ECO:0000313" key="1">
    <source>
        <dbReference type="EMBL" id="KAG5650975.1"/>
    </source>
</evidence>
<name>A0A9P7GKJ7_9AGAR</name>
<dbReference type="OrthoDB" id="2908272at2759"/>
<organism evidence="1 2">
    <name type="scientific">Sphagnurus paluster</name>
    <dbReference type="NCBI Taxonomy" id="117069"/>
    <lineage>
        <taxon>Eukaryota</taxon>
        <taxon>Fungi</taxon>
        <taxon>Dikarya</taxon>
        <taxon>Basidiomycota</taxon>
        <taxon>Agaricomycotina</taxon>
        <taxon>Agaricomycetes</taxon>
        <taxon>Agaricomycetidae</taxon>
        <taxon>Agaricales</taxon>
        <taxon>Tricholomatineae</taxon>
        <taxon>Lyophyllaceae</taxon>
        <taxon>Sphagnurus</taxon>
    </lineage>
</organism>
<keyword evidence="2" id="KW-1185">Reference proteome</keyword>
<accession>A0A9P7GKJ7</accession>
<dbReference type="SUPFAM" id="SSF52058">
    <property type="entry name" value="L domain-like"/>
    <property type="match status" value="1"/>
</dbReference>
<dbReference type="AlphaFoldDB" id="A0A9P7GKJ7"/>
<sequence length="528" mass="59937">MTHCGGKEIRHFLARIAAADQGLQIYQPGDYKGSLRIRLRTWKEMSGSQETVHLPYTIYGLTQRTREISDALNVTPNLKTLVLYHPQLSDHLIDRLSKNPSLEVLRIVPSRNPDVWTPPDYGYRLRGIEAGLIKESPRLQKIFRFEYPDDPALREETPYPDPEEILPTFSESFVAMQSTPDDVKKVIWSNIIYFALLLDPSEVEKLDSRHNEDLNDASKISPDSFNKSWRGGFLHVSKPFRKLAFEHFYRYSLLCEPNISRLCSHIQEEPIVATYLHYITVHPLFKDNQDLVFDEIIPRATRLVRLSAPADTPFGPESNKHNFTIRCSSLDFSTLEAIAATAGPTLEVLSGFVLVRSSSPRPAAPLLAFTAIRHLTWETTTRLRFKPKDIPRDALQTLESLTYASSNDTFLTLLECMNLPALQTLVIPKSQKQEGVYSFLRKHGQKITTLKAEDTSGFFALCPSLSVVYISGPPDFHEPLKGLTKIILSCQDSRIKYKLEALGTADFGALYPALREIQVYAVEWPTNE</sequence>
<dbReference type="Proteomes" id="UP000717328">
    <property type="component" value="Unassembled WGS sequence"/>
</dbReference>